<keyword evidence="2" id="KW-1185">Reference proteome</keyword>
<proteinExistence type="predicted"/>
<dbReference type="OrthoDB" id="38325at2759"/>
<gene>
    <name evidence="1" type="ORF">PPROV_000332800</name>
</gene>
<protein>
    <submittedName>
        <fullName evidence="1">Uncharacterized protein</fullName>
    </submittedName>
</protein>
<evidence type="ECO:0000313" key="1">
    <source>
        <dbReference type="EMBL" id="GHP04574.1"/>
    </source>
</evidence>
<comment type="caution">
    <text evidence="1">The sequence shown here is derived from an EMBL/GenBank/DDBJ whole genome shotgun (WGS) entry which is preliminary data.</text>
</comment>
<sequence>MSALFPWRFSAAASPLLSFEELKVHLSELDGKKNTPERRAELCDRIHSPDGPSCTRIIQKVLGDTNDDFSQQDTTYFRLHHIDDDDLSHPLAQIVVEPREGRLYGAAPHPALPIDVVAVLEKHALEKLREAGVQRIKIDVALFGLCKWILDKKRWKDANLVAKYGEEAAEAVEAVVLGRPRPGHSVLGVGTFRAAQAMWEDLANQYGHPANPGLVQDHIALFSGGRVVETLPFVDLREEAMRDFGGTLLRIHY</sequence>
<dbReference type="EMBL" id="BNJQ01000008">
    <property type="protein sequence ID" value="GHP04574.1"/>
    <property type="molecule type" value="Genomic_DNA"/>
</dbReference>
<reference evidence="1" key="1">
    <citation type="submission" date="2020-10" db="EMBL/GenBank/DDBJ databases">
        <title>Unveiling of a novel bifunctional photoreceptor, Dualchrome1, isolated from a cosmopolitan green alga.</title>
        <authorList>
            <person name="Suzuki S."/>
            <person name="Kawachi M."/>
        </authorList>
    </citation>
    <scope>NUCLEOTIDE SEQUENCE</scope>
    <source>
        <strain evidence="1">NIES 2893</strain>
    </source>
</reference>
<evidence type="ECO:0000313" key="2">
    <source>
        <dbReference type="Proteomes" id="UP000660262"/>
    </source>
</evidence>
<name>A0A830HBX6_9CHLO</name>
<accession>A0A830HBX6</accession>
<dbReference type="Proteomes" id="UP000660262">
    <property type="component" value="Unassembled WGS sequence"/>
</dbReference>
<dbReference type="AlphaFoldDB" id="A0A830HBX6"/>
<organism evidence="1 2">
    <name type="scientific">Pycnococcus provasolii</name>
    <dbReference type="NCBI Taxonomy" id="41880"/>
    <lineage>
        <taxon>Eukaryota</taxon>
        <taxon>Viridiplantae</taxon>
        <taxon>Chlorophyta</taxon>
        <taxon>Pseudoscourfieldiophyceae</taxon>
        <taxon>Pseudoscourfieldiales</taxon>
        <taxon>Pycnococcaceae</taxon>
        <taxon>Pycnococcus</taxon>
    </lineage>
</organism>